<evidence type="ECO:0000259" key="5">
    <source>
        <dbReference type="PROSITE" id="PS50893"/>
    </source>
</evidence>
<evidence type="ECO:0000256" key="1">
    <source>
        <dbReference type="ARBA" id="ARBA00022737"/>
    </source>
</evidence>
<dbReference type="InterPro" id="IPR003593">
    <property type="entry name" value="AAA+_ATPase"/>
</dbReference>
<dbReference type="SUPFAM" id="SSF52540">
    <property type="entry name" value="P-loop containing nucleoside triphosphate hydrolases"/>
    <property type="match status" value="2"/>
</dbReference>
<protein>
    <submittedName>
        <fullName evidence="6">ABC transporter ATP-binding protein</fullName>
    </submittedName>
</protein>
<dbReference type="Proteomes" id="UP000278632">
    <property type="component" value="Unassembled WGS sequence"/>
</dbReference>
<keyword evidence="4" id="KW-0175">Coiled coil</keyword>
<dbReference type="RefSeq" id="WP_123191994.1">
    <property type="nucleotide sequence ID" value="NZ_QICD01000008.1"/>
</dbReference>
<dbReference type="Pfam" id="PF00005">
    <property type="entry name" value="ABC_tran"/>
    <property type="match status" value="2"/>
</dbReference>
<feature type="domain" description="ABC transporter" evidence="5">
    <location>
        <begin position="3"/>
        <end position="208"/>
    </location>
</feature>
<dbReference type="PROSITE" id="PS50893">
    <property type="entry name" value="ABC_TRANSPORTER_2"/>
    <property type="match status" value="1"/>
</dbReference>
<dbReference type="PANTHER" id="PTHR19211">
    <property type="entry name" value="ATP-BINDING TRANSPORT PROTEIN-RELATED"/>
    <property type="match status" value="1"/>
</dbReference>
<dbReference type="Gene3D" id="3.40.50.300">
    <property type="entry name" value="P-loop containing nucleotide triphosphate hydrolases"/>
    <property type="match status" value="3"/>
</dbReference>
<sequence>MVLTLHDIGYTYPGSPAPAIEHVSATFAEGWCGVIGDNGCGKSTLVRIACGLAQPDVGSIFPQRTATYCPQDAVTSPDLLYDFACDFSRRAIALRENLGIGDDMPWRFDELSFGERKKVQVAVALWQSPDILALDEPTNHVDAPCRAAIAQALKGYRGIGILVSHDRDLLNALVERCLMFEAGTWSMRPGTYDEARMQHERERAEALAKRATAKREAERLAAEANERARQAARTAARLSARHLDKHDSDGREKRRLAVYSGQDGKTGALASNMDARAGRARREAQGIRTAKRYNGSLWLESKPHPRATLLFMDEHVIPCGQGRLTLPKLVLGNTDHIGISGPNGAGKSTLVRHLLQQLLNDIAVLTIPQEVSPAEARSIANSLLSTDEARMGRLLSIVTQLNSNAKRILAGSDVSPGELRKLMLAQGMLDEPALIVMDEPTNHLDLHSAEALERALAAYPGALVAVSHDQAFLTACTSTRWHVEEGRVSVQ</sequence>
<organism evidence="6 7">
    <name type="scientific">Paraeggerthella hongkongensis</name>
    <dbReference type="NCBI Taxonomy" id="230658"/>
    <lineage>
        <taxon>Bacteria</taxon>
        <taxon>Bacillati</taxon>
        <taxon>Actinomycetota</taxon>
        <taxon>Coriobacteriia</taxon>
        <taxon>Eggerthellales</taxon>
        <taxon>Eggerthellaceae</taxon>
        <taxon>Paraeggerthella</taxon>
    </lineage>
</organism>
<comment type="caution">
    <text evidence="6">The sequence shown here is derived from an EMBL/GenBank/DDBJ whole genome shotgun (WGS) entry which is preliminary data.</text>
</comment>
<feature type="coiled-coil region" evidence="4">
    <location>
        <begin position="194"/>
        <end position="241"/>
    </location>
</feature>
<evidence type="ECO:0000313" key="7">
    <source>
        <dbReference type="Proteomes" id="UP000278632"/>
    </source>
</evidence>
<accession>A0A3N0BCP1</accession>
<evidence type="ECO:0000256" key="2">
    <source>
        <dbReference type="ARBA" id="ARBA00022741"/>
    </source>
</evidence>
<dbReference type="GO" id="GO:0005524">
    <property type="term" value="F:ATP binding"/>
    <property type="evidence" value="ECO:0007669"/>
    <property type="project" value="UniProtKB-KW"/>
</dbReference>
<dbReference type="OrthoDB" id="3239744at2"/>
<keyword evidence="3 6" id="KW-0067">ATP-binding</keyword>
<dbReference type="InterPro" id="IPR003439">
    <property type="entry name" value="ABC_transporter-like_ATP-bd"/>
</dbReference>
<dbReference type="GO" id="GO:0016887">
    <property type="term" value="F:ATP hydrolysis activity"/>
    <property type="evidence" value="ECO:0007669"/>
    <property type="project" value="InterPro"/>
</dbReference>
<evidence type="ECO:0000313" key="6">
    <source>
        <dbReference type="EMBL" id="RNL45066.1"/>
    </source>
</evidence>
<name>A0A3N0BCP1_9ACTN</name>
<keyword evidence="1" id="KW-0677">Repeat</keyword>
<dbReference type="PROSITE" id="PS00211">
    <property type="entry name" value="ABC_TRANSPORTER_1"/>
    <property type="match status" value="1"/>
</dbReference>
<reference evidence="7" key="1">
    <citation type="submission" date="2018-05" db="EMBL/GenBank/DDBJ databases">
        <title>Genome Sequencing of selected type strains of the family Eggerthellaceae.</title>
        <authorList>
            <person name="Danylec N."/>
            <person name="Stoll D.A."/>
            <person name="Doetsch A."/>
            <person name="Huch M."/>
        </authorList>
    </citation>
    <scope>NUCLEOTIDE SEQUENCE [LARGE SCALE GENOMIC DNA]</scope>
    <source>
        <strain evidence="7">DSM 16106</strain>
    </source>
</reference>
<evidence type="ECO:0000256" key="4">
    <source>
        <dbReference type="SAM" id="Coils"/>
    </source>
</evidence>
<dbReference type="SMART" id="SM00382">
    <property type="entry name" value="AAA"/>
    <property type="match status" value="2"/>
</dbReference>
<proteinExistence type="predicted"/>
<evidence type="ECO:0000256" key="3">
    <source>
        <dbReference type="ARBA" id="ARBA00022840"/>
    </source>
</evidence>
<dbReference type="PANTHER" id="PTHR19211:SF6">
    <property type="entry name" value="BLL7188 PROTEIN"/>
    <property type="match status" value="1"/>
</dbReference>
<dbReference type="InterPro" id="IPR017871">
    <property type="entry name" value="ABC_transporter-like_CS"/>
</dbReference>
<gene>
    <name evidence="6" type="ORF">DMP08_05720</name>
</gene>
<dbReference type="InterPro" id="IPR050611">
    <property type="entry name" value="ABCF"/>
</dbReference>
<keyword evidence="2" id="KW-0547">Nucleotide-binding</keyword>
<dbReference type="AlphaFoldDB" id="A0A3N0BCP1"/>
<dbReference type="EMBL" id="QICD01000008">
    <property type="protein sequence ID" value="RNL45066.1"/>
    <property type="molecule type" value="Genomic_DNA"/>
</dbReference>
<keyword evidence="7" id="KW-1185">Reference proteome</keyword>
<dbReference type="InterPro" id="IPR027417">
    <property type="entry name" value="P-loop_NTPase"/>
</dbReference>